<gene>
    <name evidence="1" type="ORF">N7505_009323</name>
</gene>
<dbReference type="InterPro" id="IPR005493">
    <property type="entry name" value="RraA/RraA-like"/>
</dbReference>
<organism evidence="1 2">
    <name type="scientific">Penicillium chrysogenum</name>
    <name type="common">Penicillium notatum</name>
    <dbReference type="NCBI Taxonomy" id="5076"/>
    <lineage>
        <taxon>Eukaryota</taxon>
        <taxon>Fungi</taxon>
        <taxon>Dikarya</taxon>
        <taxon>Ascomycota</taxon>
        <taxon>Pezizomycotina</taxon>
        <taxon>Eurotiomycetes</taxon>
        <taxon>Eurotiomycetidae</taxon>
        <taxon>Eurotiales</taxon>
        <taxon>Aspergillaceae</taxon>
        <taxon>Penicillium</taxon>
        <taxon>Penicillium chrysogenum species complex</taxon>
    </lineage>
</organism>
<protein>
    <recommendedName>
        <fullName evidence="3">Protein DlpA</fullName>
    </recommendedName>
</protein>
<name>A0ABQ8W7M6_PENCH</name>
<dbReference type="SUPFAM" id="SSF89562">
    <property type="entry name" value="RraA-like"/>
    <property type="match status" value="1"/>
</dbReference>
<evidence type="ECO:0000313" key="2">
    <source>
        <dbReference type="Proteomes" id="UP001220256"/>
    </source>
</evidence>
<keyword evidence="2" id="KW-1185">Reference proteome</keyword>
<dbReference type="Pfam" id="PF03737">
    <property type="entry name" value="RraA-like"/>
    <property type="match status" value="1"/>
</dbReference>
<dbReference type="CDD" id="cd16841">
    <property type="entry name" value="RraA_family"/>
    <property type="match status" value="1"/>
</dbReference>
<sequence>MHASSYLRIQVRLPLCPQTPIPKNSLNNTRPKPRQIGMSAIEININSDRAPHPTSSSVTTGIVLHHFLVMSGGTHGVSCWDDIIANASKVRQIRTIIDGMSRDIDGRRDIGYPVYGRGVTMISARNRLVQVDSGIQLQIWGVTVNQDDYVIADRCGTVFIPAERIEEVLDYDERIDRRQNIVVQAVRVGRPMTEVMHDTQFEAIREGTCQRPARKRW</sequence>
<accession>A0ABQ8W7M6</accession>
<proteinExistence type="predicted"/>
<dbReference type="EMBL" id="JAPVEB010000008">
    <property type="protein sequence ID" value="KAJ5259942.1"/>
    <property type="molecule type" value="Genomic_DNA"/>
</dbReference>
<comment type="caution">
    <text evidence="1">The sequence shown here is derived from an EMBL/GenBank/DDBJ whole genome shotgun (WGS) entry which is preliminary data.</text>
</comment>
<evidence type="ECO:0000313" key="1">
    <source>
        <dbReference type="EMBL" id="KAJ5259942.1"/>
    </source>
</evidence>
<dbReference type="InterPro" id="IPR036704">
    <property type="entry name" value="RraA/RraA-like_sf"/>
</dbReference>
<dbReference type="Gene3D" id="3.50.30.40">
    <property type="entry name" value="Ribonuclease E inhibitor RraA/RraA-like"/>
    <property type="match status" value="1"/>
</dbReference>
<evidence type="ECO:0008006" key="3">
    <source>
        <dbReference type="Google" id="ProtNLM"/>
    </source>
</evidence>
<reference evidence="1 2" key="1">
    <citation type="journal article" date="2023" name="IMA Fungus">
        <title>Comparative genomic study of the Penicillium genus elucidates a diverse pangenome and 15 lateral gene transfer events.</title>
        <authorList>
            <person name="Petersen C."/>
            <person name="Sorensen T."/>
            <person name="Nielsen M.R."/>
            <person name="Sondergaard T.E."/>
            <person name="Sorensen J.L."/>
            <person name="Fitzpatrick D.A."/>
            <person name="Frisvad J.C."/>
            <person name="Nielsen K.L."/>
        </authorList>
    </citation>
    <scope>NUCLEOTIDE SEQUENCE [LARGE SCALE GENOMIC DNA]</scope>
    <source>
        <strain evidence="1 2">IBT 3361</strain>
    </source>
</reference>
<dbReference type="Proteomes" id="UP001220256">
    <property type="component" value="Unassembled WGS sequence"/>
</dbReference>